<dbReference type="InterPro" id="IPR043502">
    <property type="entry name" value="DNA/RNA_pol_sf"/>
</dbReference>
<dbReference type="InterPro" id="IPR036397">
    <property type="entry name" value="RNaseH_sf"/>
</dbReference>
<dbReference type="OrthoDB" id="413405at2759"/>
<keyword evidence="2 3" id="KW-0378">Hydrolase</keyword>
<organism evidence="8">
    <name type="scientific">Cladocopium goreaui</name>
    <dbReference type="NCBI Taxonomy" id="2562237"/>
    <lineage>
        <taxon>Eukaryota</taxon>
        <taxon>Sar</taxon>
        <taxon>Alveolata</taxon>
        <taxon>Dinophyceae</taxon>
        <taxon>Suessiales</taxon>
        <taxon>Symbiodiniaceae</taxon>
        <taxon>Cladocopium</taxon>
    </lineage>
</organism>
<dbReference type="PROSITE" id="PS50879">
    <property type="entry name" value="RNASE_H_1"/>
    <property type="match status" value="1"/>
</dbReference>
<dbReference type="EC" id="3.4.19.12" evidence="3"/>
<dbReference type="GO" id="GO:0003676">
    <property type="term" value="F:nucleic acid binding"/>
    <property type="evidence" value="ECO:0007669"/>
    <property type="project" value="InterPro"/>
</dbReference>
<evidence type="ECO:0000256" key="1">
    <source>
        <dbReference type="ARBA" id="ARBA00000707"/>
    </source>
</evidence>
<dbReference type="Gene3D" id="3.30.420.10">
    <property type="entry name" value="Ribonuclease H-like superfamily/Ribonuclease H"/>
    <property type="match status" value="1"/>
</dbReference>
<dbReference type="PROSITE" id="PS50802">
    <property type="entry name" value="OTU"/>
    <property type="match status" value="1"/>
</dbReference>
<evidence type="ECO:0000313" key="10">
    <source>
        <dbReference type="Proteomes" id="UP001152797"/>
    </source>
</evidence>
<evidence type="ECO:0000259" key="7">
    <source>
        <dbReference type="PROSITE" id="PS50879"/>
    </source>
</evidence>
<evidence type="ECO:0000256" key="2">
    <source>
        <dbReference type="ARBA" id="ARBA00022801"/>
    </source>
</evidence>
<comment type="function">
    <text evidence="3">Hydrolase that can remove conjugated ubiquitin from proteins and may therefore play an important regulatory role at the level of protein turnover by preventing degradation.</text>
</comment>
<accession>A0A9P1GSS8</accession>
<dbReference type="Proteomes" id="UP001152797">
    <property type="component" value="Unassembled WGS sequence"/>
</dbReference>
<gene>
    <name evidence="8" type="ORF">C1SCF055_LOCUS44614</name>
</gene>
<feature type="domain" description="RNase H type-1" evidence="7">
    <location>
        <begin position="2135"/>
        <end position="2286"/>
    </location>
</feature>
<dbReference type="PANTHER" id="PTHR13312:SF0">
    <property type="entry name" value="UBIQUITIN THIOESTERASE OTU1"/>
    <property type="match status" value="1"/>
</dbReference>
<comment type="caution">
    <text evidence="8">The sequence shown here is derived from an EMBL/GenBank/DDBJ whole genome shotgun (WGS) entry which is preliminary data.</text>
</comment>
<dbReference type="GO" id="GO:0004523">
    <property type="term" value="F:RNA-DNA hybrid ribonuclease activity"/>
    <property type="evidence" value="ECO:0007669"/>
    <property type="project" value="InterPro"/>
</dbReference>
<dbReference type="GO" id="GO:0005634">
    <property type="term" value="C:nucleus"/>
    <property type="evidence" value="ECO:0007669"/>
    <property type="project" value="TreeGrafter"/>
</dbReference>
<dbReference type="Pfam" id="PF02338">
    <property type="entry name" value="OTU"/>
    <property type="match status" value="1"/>
</dbReference>
<dbReference type="InterPro" id="IPR012337">
    <property type="entry name" value="RNaseH-like_sf"/>
</dbReference>
<reference evidence="8" key="1">
    <citation type="submission" date="2022-10" db="EMBL/GenBank/DDBJ databases">
        <authorList>
            <person name="Chen Y."/>
            <person name="Dougan E. K."/>
            <person name="Chan C."/>
            <person name="Rhodes N."/>
            <person name="Thang M."/>
        </authorList>
    </citation>
    <scope>NUCLEOTIDE SEQUENCE</scope>
</reference>
<dbReference type="CDD" id="cd22744">
    <property type="entry name" value="OTU"/>
    <property type="match status" value="1"/>
</dbReference>
<dbReference type="SUPFAM" id="SSF56672">
    <property type="entry name" value="DNA/RNA polymerases"/>
    <property type="match status" value="1"/>
</dbReference>
<keyword evidence="10" id="KW-1185">Reference proteome</keyword>
<reference evidence="9 10" key="2">
    <citation type="submission" date="2024-05" db="EMBL/GenBank/DDBJ databases">
        <authorList>
            <person name="Chen Y."/>
            <person name="Shah S."/>
            <person name="Dougan E. K."/>
            <person name="Thang M."/>
            <person name="Chan C."/>
        </authorList>
    </citation>
    <scope>NUCLEOTIDE SEQUENCE [LARGE SCALE GENOMIC DNA]</scope>
</reference>
<feature type="region of interest" description="Disordered" evidence="4">
    <location>
        <begin position="1277"/>
        <end position="1309"/>
    </location>
</feature>
<dbReference type="EMBL" id="CAMXCT030006794">
    <property type="protein sequence ID" value="CAL4807485.1"/>
    <property type="molecule type" value="Genomic_DNA"/>
</dbReference>
<dbReference type="InterPro" id="IPR003323">
    <property type="entry name" value="OTU_dom"/>
</dbReference>
<dbReference type="InterPro" id="IPR005135">
    <property type="entry name" value="Endo/exonuclease/phosphatase"/>
</dbReference>
<feature type="compositionally biased region" description="Low complexity" evidence="4">
    <location>
        <begin position="1402"/>
        <end position="1415"/>
    </location>
</feature>
<feature type="compositionally biased region" description="Polar residues" evidence="4">
    <location>
        <begin position="68"/>
        <end position="78"/>
    </location>
</feature>
<feature type="region of interest" description="Disordered" evidence="4">
    <location>
        <begin position="1393"/>
        <end position="1415"/>
    </location>
</feature>
<dbReference type="GO" id="GO:0016579">
    <property type="term" value="P:protein deubiquitination"/>
    <property type="evidence" value="ECO:0007669"/>
    <property type="project" value="TreeGrafter"/>
</dbReference>
<feature type="region of interest" description="Disordered" evidence="4">
    <location>
        <begin position="447"/>
        <end position="485"/>
    </location>
</feature>
<evidence type="ECO:0000259" key="6">
    <source>
        <dbReference type="PROSITE" id="PS50878"/>
    </source>
</evidence>
<dbReference type="GO" id="GO:0036503">
    <property type="term" value="P:ERAD pathway"/>
    <property type="evidence" value="ECO:0007669"/>
    <property type="project" value="TreeGrafter"/>
</dbReference>
<sequence>MVGSLVNSTTEPPTPKPKQPKQAKGKRTSTEPDNWHHTPGKGAGAIPAPSTEPPPGHHTPGKGPTSTEPQQWQHTQAPQHPITADEVHGRDWVTVTRRRPNLDQWTLRSKDWSDPIIQYNDLGTALSKHTDGSPFRAVIQCADEDQGQAAAAMLNNTTPKAVWLIWRLATGTTTIPGQCGTKPVLQRVRCHKLVDQGQREPALLRCTQQAITTTTKHTETLRVIFDEQYISNKTRTTALARPRKALGDWIQTLPTTAAAAIQDTWGWKQHAQGPHKSIIGLIRVEGTFGQSDAPDTILGRSGQQGIFVEPIHWHHPLPPIKVAWEKWQPTDTADDYIQRLLDKGHKWGLARSARGLGARVATEASTDKTRTWQLDQAPRAWNQHTVEQLISSQPAFTDTHIIRKQVRGKVTTWWFTATSAADLDLHPIFATIDDEIYELWAKLAPPTRKAEPARTSKGTITVEIPDPDAANKPSEQPQKKQCVASRPVPDGLTQVAMPADGSCLFHSIAQALTDSTGKEILGIQTRAETLAHIHKHTDTYIDLWDGLMPDDSKAPSFAAYIDHMQKHTAWGGYLELTAAARHYNKRIFIIPEKASEEIMCFHDSRKATGNIILWYTGTHYDYLRPSDNIPEAITTQRGKPKQGLRGGAQSTRTVWTSQATHTAAAPAITATVFTSDRTQATAAADLDDLDHIASDLPAAAQHTPETTPWHNAMRKRVLRTTRGANNSNFHANGSIAWQCPLCPFKTSQAIAATTTRQQRDTMLRVAYNLKSKHLTACHPEARTQERLHGHGKAPKLPPVVPTLAATAPGWHCDKCSAGVPQQAANHYHPKKARDALWAHAKAKHKETDRRKWGRRRTGLYANKANEGGKTGNSIADHQSRQRGPQHDILRPPQVPQEDQTIQNLATLDVPALQQNSRDTPANLPRAAVPRLHHQEISHGTSHVHSAAPTPSHRTAKVCQVHQSRDHQTLERSSRHIANHTGRRAHPHGTNTPAMTATTPLTIGTLNTQHLGHTWHETCSLLQHHNIDCLAIQEATIHTTTAAEYTRTAAQHGYQVLWGEPHNHHIRVALFIRGHFAVWEPPQEQQQQTHDPTLVQYIQLHRHNNRPLYIANVYAPPTNTASRDHIIQHTATTLRSTGEDFVLIGDLNTIASEGAVAHILANGIATDSNTYFNNWTPTRKHSQRCIDYALLGPRTHPQRKQQAPGPRDHDLIIYQFPQGPEPAAHRRPTFWPIDPTRAPTDQAFLDIWQPSSYHQHLHNGDTNSAWELLSNTAEYLLGPDGHGHHRARPWQPQQQQQISKHAPKQQSTKHRRLLRLQRTVREHIRRPTVDTARALARRTQSLQHIYPDIAAAADIHTLLSTTQAAIDEEDEHQRNLRLHRWMNNMENDLKRQRRWVKQPPTDPNTAPSTTTTTTTTHTALHPQQQVAQEANAWTTVWDTPHPADQHGTLHDEWQHTYTSQLAALQHTLPTSAPNPQQPPPQLTAQQLHRAATRTKGKAGGGDHWTADALLQLPPTWWQALAELWNTILHTARIPAAWNQTVVVLLNKPSGGTRPISITSILWRLGASALVKHLAPWTHQWAPPELCGGLPQRDATYLHARIFHDLQDSDHEDFVFLSQDLSKAFDSIHIPQALALFTHYGAPQQITQLLLTFYRTNKRIFLFHGAMHPEWRTSKHGLLQGCPFSPMLLATTMALWQQHMRQQHPQHHAGIFLDDRSAWITGPDACTTMATFLETSQSIDAQLGFKENRAKTQLAVATPELQPILDSLTPEGYPQATTTFNLLGLTYDLQQRHIGLAESTVAKYTRRAHRIRHASRQLPRRQQLHCSMALSCITWAGPFAHLPALQLRSIHNTAMHTIKHWTPRGASRHNIWTAELRPDDDPRFAIQHLALQFTAKIAKLSNTTNPWLQHIRQWLHTPQHLQHIPAIRQALQTNNINWNATTNTLHRRDHLGRNRTIRLAWDGHNTIRDWQHDHWLTTMYKQEERLWKPRRRQHDSYAIGLRLPAPDPTHLPVVTAHRIGRSMPYTTTSTPQRQTYIATGTSAWHQAARHNTSRPPCLCGKPEPSMAHLLWVCTAIPQHQPGVPPAPRAPRNTCEERLITSTAPKPITPLHPTGLTPTPPARLLQIIDTAFTTARSQHQPLTVATDGGAKHGCAAWAIATPSDSIAEAIQGEDTTPFMAELTAILLLTHSIHNLPDLGGSDTQHTIIVATDCKSAIDYLQGPEPTQRTRCWSQYHQQRHNLQRRRIHLILQWTPAHDRHPTWAPTHGDAATLRELNRRADTAASTALHSDLQRLQPWLITQQQAHNWAERALQWAQHVAQHWDNHVSATVPLDA</sequence>
<evidence type="ECO:0000256" key="3">
    <source>
        <dbReference type="RuleBase" id="RU367104"/>
    </source>
</evidence>
<dbReference type="Pfam" id="PF03372">
    <property type="entry name" value="Exo_endo_phos"/>
    <property type="match status" value="1"/>
</dbReference>
<dbReference type="InterPro" id="IPR036691">
    <property type="entry name" value="Endo/exonu/phosph_ase_sf"/>
</dbReference>
<evidence type="ECO:0000313" key="9">
    <source>
        <dbReference type="EMBL" id="CAL4807485.1"/>
    </source>
</evidence>
<dbReference type="InterPro" id="IPR038765">
    <property type="entry name" value="Papain-like_cys_pep_sf"/>
</dbReference>
<dbReference type="SUPFAM" id="SSF54001">
    <property type="entry name" value="Cysteine proteinases"/>
    <property type="match status" value="1"/>
</dbReference>
<keyword evidence="3" id="KW-0788">Thiol protease</keyword>
<dbReference type="EMBL" id="CAMXCT010006794">
    <property type="protein sequence ID" value="CAI4020173.1"/>
    <property type="molecule type" value="Genomic_DNA"/>
</dbReference>
<proteinExistence type="predicted"/>
<feature type="domain" description="OTU" evidence="5">
    <location>
        <begin position="492"/>
        <end position="626"/>
    </location>
</feature>
<feature type="region of interest" description="Disordered" evidence="4">
    <location>
        <begin position="1"/>
        <end position="89"/>
    </location>
</feature>
<keyword evidence="3" id="KW-0645">Protease</keyword>
<dbReference type="SUPFAM" id="SSF53098">
    <property type="entry name" value="Ribonuclease H-like"/>
    <property type="match status" value="1"/>
</dbReference>
<dbReference type="PANTHER" id="PTHR13312">
    <property type="entry name" value="HIV-INDUCED PROTEIN-7-LIKE PROTEASE"/>
    <property type="match status" value="1"/>
</dbReference>
<feature type="compositionally biased region" description="Basic residues" evidence="4">
    <location>
        <begin position="18"/>
        <end position="27"/>
    </location>
</feature>
<evidence type="ECO:0000259" key="5">
    <source>
        <dbReference type="PROSITE" id="PS50802"/>
    </source>
</evidence>
<feature type="region of interest" description="Disordered" evidence="4">
    <location>
        <begin position="841"/>
        <end position="897"/>
    </location>
</feature>
<dbReference type="Pfam" id="PF00078">
    <property type="entry name" value="RVT_1"/>
    <property type="match status" value="1"/>
</dbReference>
<dbReference type="InterPro" id="IPR002156">
    <property type="entry name" value="RNaseH_domain"/>
</dbReference>
<evidence type="ECO:0000256" key="4">
    <source>
        <dbReference type="SAM" id="MobiDB-lite"/>
    </source>
</evidence>
<feature type="compositionally biased region" description="Polar residues" evidence="4">
    <location>
        <begin position="1"/>
        <end position="11"/>
    </location>
</feature>
<dbReference type="InterPro" id="IPR000477">
    <property type="entry name" value="RT_dom"/>
</dbReference>
<dbReference type="Gene3D" id="3.90.70.80">
    <property type="match status" value="1"/>
</dbReference>
<feature type="domain" description="Reverse transcriptase" evidence="6">
    <location>
        <begin position="1525"/>
        <end position="1785"/>
    </location>
</feature>
<comment type="catalytic activity">
    <reaction evidence="1 3">
        <text>Thiol-dependent hydrolysis of ester, thioester, amide, peptide and isopeptide bonds formed by the C-terminal Gly of ubiquitin (a 76-residue protein attached to proteins as an intracellular targeting signal).</text>
        <dbReference type="EC" id="3.4.19.12"/>
    </reaction>
</comment>
<dbReference type="EMBL" id="CAMXCT020006794">
    <property type="protein sequence ID" value="CAL1173548.1"/>
    <property type="molecule type" value="Genomic_DNA"/>
</dbReference>
<name>A0A9P1GSS8_9DINO</name>
<dbReference type="Gene3D" id="3.60.10.10">
    <property type="entry name" value="Endonuclease/exonuclease/phosphatase"/>
    <property type="match status" value="1"/>
</dbReference>
<comment type="subcellular location">
    <subcellularLocation>
        <location evidence="3">Cytoplasm</location>
    </subcellularLocation>
</comment>
<dbReference type="PROSITE" id="PS50878">
    <property type="entry name" value="RT_POL"/>
    <property type="match status" value="1"/>
</dbReference>
<dbReference type="GO" id="GO:0005829">
    <property type="term" value="C:cytosol"/>
    <property type="evidence" value="ECO:0007669"/>
    <property type="project" value="TreeGrafter"/>
</dbReference>
<keyword evidence="3" id="KW-0833">Ubl conjugation pathway</keyword>
<keyword evidence="3" id="KW-0963">Cytoplasm</keyword>
<feature type="compositionally biased region" description="Low complexity" evidence="4">
    <location>
        <begin position="1290"/>
        <end position="1299"/>
    </location>
</feature>
<dbReference type="SUPFAM" id="SSF56219">
    <property type="entry name" value="DNase I-like"/>
    <property type="match status" value="1"/>
</dbReference>
<dbReference type="GO" id="GO:0004843">
    <property type="term" value="F:cysteine-type deubiquitinase activity"/>
    <property type="evidence" value="ECO:0007669"/>
    <property type="project" value="UniProtKB-UniRule"/>
</dbReference>
<protein>
    <recommendedName>
        <fullName evidence="3">Ubiquitin thioesterase OTU</fullName>
        <ecNumber evidence="3">3.4.19.12</ecNumber>
    </recommendedName>
</protein>
<dbReference type="GO" id="GO:0030968">
    <property type="term" value="P:endoplasmic reticulum unfolded protein response"/>
    <property type="evidence" value="ECO:0007669"/>
    <property type="project" value="TreeGrafter"/>
</dbReference>
<evidence type="ECO:0000313" key="8">
    <source>
        <dbReference type="EMBL" id="CAI4020173.1"/>
    </source>
</evidence>
<feature type="compositionally biased region" description="Basic residues" evidence="4">
    <location>
        <begin position="1300"/>
        <end position="1309"/>
    </location>
</feature>